<reference evidence="1" key="1">
    <citation type="journal article" date="2015" name="Genome Biol. Evol.">
        <title>Organellar Genomes of White Spruce (Picea glauca): Assembly and Annotation.</title>
        <authorList>
            <person name="Jackman S.D."/>
            <person name="Warren R.L."/>
            <person name="Gibb E.A."/>
            <person name="Vandervalk B.P."/>
            <person name="Mohamadi H."/>
            <person name="Chu J."/>
            <person name="Raymond A."/>
            <person name="Pleasance S."/>
            <person name="Coope R."/>
            <person name="Wildung M.R."/>
            <person name="Ritland C.E."/>
            <person name="Bousquet J."/>
            <person name="Jones S.J."/>
            <person name="Bohlmann J."/>
            <person name="Birol I."/>
        </authorList>
    </citation>
    <scope>NUCLEOTIDE SEQUENCE [LARGE SCALE GENOMIC DNA]</scope>
    <source>
        <tissue evidence="1">Flushing bud</tissue>
    </source>
</reference>
<geneLocation type="mitochondrion" evidence="1"/>
<sequence>MVCAYLPSFKNGTGRKVATTSSKSPGAVAISWIYSSTGGIQFVCMLVDWLEGRNVLSDLPAIHLLSPTDRKY</sequence>
<gene>
    <name evidence="1" type="ORF">ABT39_MTgene840</name>
</gene>
<evidence type="ECO:0000313" key="1">
    <source>
        <dbReference type="EMBL" id="KUM50994.1"/>
    </source>
</evidence>
<comment type="caution">
    <text evidence="1">The sequence shown here is derived from an EMBL/GenBank/DDBJ whole genome shotgun (WGS) entry which is preliminary data.</text>
</comment>
<proteinExistence type="predicted"/>
<accession>A0A101M502</accession>
<protein>
    <submittedName>
        <fullName evidence="1">Uncharacterized protein</fullName>
    </submittedName>
</protein>
<name>A0A101M502_PICGL</name>
<dbReference type="AlphaFoldDB" id="A0A101M502"/>
<keyword evidence="1" id="KW-0496">Mitochondrion</keyword>
<dbReference type="EMBL" id="LKAM01000001">
    <property type="protein sequence ID" value="KUM50994.1"/>
    <property type="molecule type" value="Genomic_DNA"/>
</dbReference>
<organism evidence="1">
    <name type="scientific">Picea glauca</name>
    <name type="common">White spruce</name>
    <name type="synonym">Pinus glauca</name>
    <dbReference type="NCBI Taxonomy" id="3330"/>
    <lineage>
        <taxon>Eukaryota</taxon>
        <taxon>Viridiplantae</taxon>
        <taxon>Streptophyta</taxon>
        <taxon>Embryophyta</taxon>
        <taxon>Tracheophyta</taxon>
        <taxon>Spermatophyta</taxon>
        <taxon>Pinopsida</taxon>
        <taxon>Pinidae</taxon>
        <taxon>Conifers I</taxon>
        <taxon>Pinales</taxon>
        <taxon>Pinaceae</taxon>
        <taxon>Picea</taxon>
    </lineage>
</organism>